<gene>
    <name evidence="1" type="ORF">KIW84_071183</name>
</gene>
<reference evidence="1 2" key="1">
    <citation type="journal article" date="2022" name="Nat. Genet.">
        <title>Improved pea reference genome and pan-genome highlight genomic features and evolutionary characteristics.</title>
        <authorList>
            <person name="Yang T."/>
            <person name="Liu R."/>
            <person name="Luo Y."/>
            <person name="Hu S."/>
            <person name="Wang D."/>
            <person name="Wang C."/>
            <person name="Pandey M.K."/>
            <person name="Ge S."/>
            <person name="Xu Q."/>
            <person name="Li N."/>
            <person name="Li G."/>
            <person name="Huang Y."/>
            <person name="Saxena R.K."/>
            <person name="Ji Y."/>
            <person name="Li M."/>
            <person name="Yan X."/>
            <person name="He Y."/>
            <person name="Liu Y."/>
            <person name="Wang X."/>
            <person name="Xiang C."/>
            <person name="Varshney R.K."/>
            <person name="Ding H."/>
            <person name="Gao S."/>
            <person name="Zong X."/>
        </authorList>
    </citation>
    <scope>NUCLEOTIDE SEQUENCE [LARGE SCALE GENOMIC DNA]</scope>
    <source>
        <strain evidence="1 2">cv. Zhongwan 6</strain>
    </source>
</reference>
<dbReference type="InterPro" id="IPR051029">
    <property type="entry name" value="mRNA_Capping_Enz/RNA_Phosphat"/>
</dbReference>
<evidence type="ECO:0000313" key="1">
    <source>
        <dbReference type="EMBL" id="KAI5384071.1"/>
    </source>
</evidence>
<dbReference type="Proteomes" id="UP001058974">
    <property type="component" value="Chromosome 7"/>
</dbReference>
<evidence type="ECO:0000313" key="2">
    <source>
        <dbReference type="Proteomes" id="UP001058974"/>
    </source>
</evidence>
<organism evidence="1 2">
    <name type="scientific">Pisum sativum</name>
    <name type="common">Garden pea</name>
    <name type="synonym">Lathyrus oleraceus</name>
    <dbReference type="NCBI Taxonomy" id="3888"/>
    <lineage>
        <taxon>Eukaryota</taxon>
        <taxon>Viridiplantae</taxon>
        <taxon>Streptophyta</taxon>
        <taxon>Embryophyta</taxon>
        <taxon>Tracheophyta</taxon>
        <taxon>Spermatophyta</taxon>
        <taxon>Magnoliopsida</taxon>
        <taxon>eudicotyledons</taxon>
        <taxon>Gunneridae</taxon>
        <taxon>Pentapetalae</taxon>
        <taxon>rosids</taxon>
        <taxon>fabids</taxon>
        <taxon>Fabales</taxon>
        <taxon>Fabaceae</taxon>
        <taxon>Papilionoideae</taxon>
        <taxon>50 kb inversion clade</taxon>
        <taxon>NPAAA clade</taxon>
        <taxon>Hologalegina</taxon>
        <taxon>IRL clade</taxon>
        <taxon>Fabeae</taxon>
        <taxon>Lathyrus</taxon>
    </lineage>
</organism>
<name>A0A9D4VIC6_PEA</name>
<dbReference type="GO" id="GO:0006370">
    <property type="term" value="P:7-methylguanosine mRNA capping"/>
    <property type="evidence" value="ECO:0007669"/>
    <property type="project" value="TreeGrafter"/>
</dbReference>
<comment type="caution">
    <text evidence="1">The sequence shown here is derived from an EMBL/GenBank/DDBJ whole genome shotgun (WGS) entry which is preliminary data.</text>
</comment>
<dbReference type="Gene3D" id="3.90.190.10">
    <property type="entry name" value="Protein tyrosine phosphatase superfamily"/>
    <property type="match status" value="1"/>
</dbReference>
<dbReference type="Gramene" id="Psat07G0118300-T1">
    <property type="protein sequence ID" value="KAI5384071.1"/>
    <property type="gene ID" value="KIW84_071183"/>
</dbReference>
<dbReference type="PANTHER" id="PTHR10367">
    <property type="entry name" value="MRNA-CAPPING ENZYME"/>
    <property type="match status" value="1"/>
</dbReference>
<proteinExistence type="predicted"/>
<accession>A0A9D4VIC6</accession>
<dbReference type="SUPFAM" id="SSF52799">
    <property type="entry name" value="(Phosphotyrosine protein) phosphatases II"/>
    <property type="match status" value="1"/>
</dbReference>
<dbReference type="EMBL" id="JAMSHJ010000007">
    <property type="protein sequence ID" value="KAI5384071.1"/>
    <property type="molecule type" value="Genomic_DNA"/>
</dbReference>
<keyword evidence="2" id="KW-1185">Reference proteome</keyword>
<sequence length="190" mass="21904">MSGRCVFKCDHDPNSLTNTLPQNQRFRTVMTCFLQQITNCLHNINYSGINNKQAILQQRALGIELGLVIDLTNTTRYYPLSDWTKEGIGHVKIRCKGRDSVPEDESVQKFCNEARPPGIYKQDYIDTLYMFFNEKKPKSLVCPQTLEWKSLPDPDVHDVSFSATDNRADILQQENIERNGVMTNVINWNM</sequence>
<dbReference type="AlphaFoldDB" id="A0A9D4VIC6"/>
<dbReference type="PANTHER" id="PTHR10367:SF23">
    <property type="entry name" value="MRNA GUANYLYLTRANSFERASE"/>
    <property type="match status" value="1"/>
</dbReference>
<protein>
    <submittedName>
        <fullName evidence="1">Uncharacterized protein</fullName>
    </submittedName>
</protein>
<dbReference type="InterPro" id="IPR029021">
    <property type="entry name" value="Prot-tyrosine_phosphatase-like"/>
</dbReference>
<dbReference type="GO" id="GO:0004484">
    <property type="term" value="F:mRNA guanylyltransferase activity"/>
    <property type="evidence" value="ECO:0007669"/>
    <property type="project" value="TreeGrafter"/>
</dbReference>